<sequence>MKKSLTQLITGVGVVSSGMIPFAAHADFIKDSSGTLELKNYYFNRDYREEASQSVRAEWAQGFLLGIKSGFTDGTVGFGLDAIGMLGVKLDSSPDKSGTGLLQRDSDKRASDSYSKLGVTAKARLAKSELRVGYLVPDLPTLQPNTSRLFPQSFSGTQLVSNDISNLKISLGQLDQAKDRDSTNYEDMKLTTISKVYKSTALSDQFRFAGGDYSLTPNTLLSYHYAELDSIYHQQYGGFKNSFGLGPGNLKTDVRYFKADKDGAGLAGNVDNRALSTRLTYQYGGHSIGGGFQQQYGTTPFTYLDGSISYLFTEYQFTNFTQTKERAWHARYDYNFADLGLPGLLFGIKYAKGDSAEVIGFNGEGREWERDLDISYVVQTGPFKGVSMRWRNALAKGNFYNDVNENRVLLGYTLALW</sequence>
<dbReference type="KEGG" id="pazo:AYR47_19925"/>
<gene>
    <name evidence="4" type="ORF">AYR47_19925</name>
</gene>
<dbReference type="AlphaFoldDB" id="A0A127I1G2"/>
<accession>A0A127I1G2</accession>
<dbReference type="EMBL" id="CP014546">
    <property type="protein sequence ID" value="AMN80441.1"/>
    <property type="molecule type" value="Genomic_DNA"/>
</dbReference>
<dbReference type="InterPro" id="IPR005318">
    <property type="entry name" value="OM_porin_bac"/>
</dbReference>
<evidence type="ECO:0000256" key="3">
    <source>
        <dbReference type="ARBA" id="ARBA00022729"/>
    </source>
</evidence>
<dbReference type="Pfam" id="PF03573">
    <property type="entry name" value="OprD"/>
    <property type="match status" value="1"/>
</dbReference>
<evidence type="ECO:0000256" key="2">
    <source>
        <dbReference type="ARBA" id="ARBA00022448"/>
    </source>
</evidence>
<dbReference type="PANTHER" id="PTHR34596:SF2">
    <property type="entry name" value="CHITOPORIN"/>
    <property type="match status" value="1"/>
</dbReference>
<dbReference type="Proteomes" id="UP000070516">
    <property type="component" value="Chromosome"/>
</dbReference>
<dbReference type="GO" id="GO:0015288">
    <property type="term" value="F:porin activity"/>
    <property type="evidence" value="ECO:0007669"/>
    <property type="project" value="TreeGrafter"/>
</dbReference>
<organism evidence="4 5">
    <name type="scientific">Pseudomonas azotoformans</name>
    <dbReference type="NCBI Taxonomy" id="47878"/>
    <lineage>
        <taxon>Bacteria</taxon>
        <taxon>Pseudomonadati</taxon>
        <taxon>Pseudomonadota</taxon>
        <taxon>Gammaproteobacteria</taxon>
        <taxon>Pseudomonadales</taxon>
        <taxon>Pseudomonadaceae</taxon>
        <taxon>Pseudomonas</taxon>
    </lineage>
</organism>
<reference evidence="4 5" key="1">
    <citation type="submission" date="2016-02" db="EMBL/GenBank/DDBJ databases">
        <title>Complete genome sequence of Pseudomonas azotoformans S4.</title>
        <authorList>
            <person name="Fang Y."/>
            <person name="Wu L."/>
            <person name="Feng G."/>
        </authorList>
    </citation>
    <scope>NUCLEOTIDE SEQUENCE [LARGE SCALE GENOMIC DNA]</scope>
    <source>
        <strain evidence="4 5">S4</strain>
    </source>
</reference>
<dbReference type="InterPro" id="IPR023614">
    <property type="entry name" value="Porin_dom_sf"/>
</dbReference>
<proteinExistence type="inferred from homology"/>
<protein>
    <submittedName>
        <fullName evidence="4">Porin</fullName>
    </submittedName>
</protein>
<evidence type="ECO:0000256" key="1">
    <source>
        <dbReference type="ARBA" id="ARBA00009075"/>
    </source>
</evidence>
<evidence type="ECO:0000313" key="4">
    <source>
        <dbReference type="EMBL" id="AMN80441.1"/>
    </source>
</evidence>
<dbReference type="GO" id="GO:0016020">
    <property type="term" value="C:membrane"/>
    <property type="evidence" value="ECO:0007669"/>
    <property type="project" value="InterPro"/>
</dbReference>
<name>A0A127I1G2_PSEAZ</name>
<comment type="similarity">
    <text evidence="1">Belongs to the outer membrane porin (Opr) (TC 1.B.25) family.</text>
</comment>
<keyword evidence="2" id="KW-0813">Transport</keyword>
<keyword evidence="3" id="KW-0732">Signal</keyword>
<dbReference type="PANTHER" id="PTHR34596">
    <property type="entry name" value="CHITOPORIN"/>
    <property type="match status" value="1"/>
</dbReference>
<dbReference type="RefSeq" id="WP_016977186.1">
    <property type="nucleotide sequence ID" value="NZ_CP014546.1"/>
</dbReference>
<dbReference type="Gene3D" id="2.40.160.10">
    <property type="entry name" value="Porin"/>
    <property type="match status" value="1"/>
</dbReference>
<evidence type="ECO:0000313" key="5">
    <source>
        <dbReference type="Proteomes" id="UP000070516"/>
    </source>
</evidence>